<dbReference type="RefSeq" id="WP_151665984.1">
    <property type="nucleotide sequence ID" value="NZ_WBVO01000001.1"/>
</dbReference>
<dbReference type="OrthoDB" id="1491714at2"/>
<sequence length="506" mass="54541">MKVTTYLTTLLSAAVLLSCMPEIDTDKFTNYTYRGEWGIPLVNSRVSLQDVLAEDTLFTIDPDGGLRLIYESDSVFGFAIDDFAAIPGQDPLETTVPLDVPSLNVSTSLGTIGGAKFKQLRIREGSLKLEVDNPTANSVDLSVTINNADISGQTFSINLTATPGISSQTVDVAGLDIDLSNNGLTENYLSFEIDILSNGGATAGQTVDLALTYEELLVGRAVGYFGQRTVAVPSGNFQLGVEAFENFLNGLYLADPTIELVVSSNVGLPLQLDLDLDGVSTAGQLESLGLAAINITGPSVIGNYDTTNILIDRTTSNIVDFIANVPNTILYSGAGIMNPQGETGTDNFITADGEMQVGLRIDLPLALRTQNLIFQQEIGNLDFGGLTEQTDAVEELTLKFHVENEFPFDADMKLQFYQNDVLTDSVLLDLFDAAPVDGNGRSTGYQITDEDEVLSGDKINRLLQADRLVMTITLNTTNNGNTTVKLYEDYDILVQLGVDAKLNYDL</sequence>
<protein>
    <submittedName>
        <fullName evidence="1">Uncharacterized protein</fullName>
    </submittedName>
</protein>
<gene>
    <name evidence="1" type="ORF">F8C67_01330</name>
</gene>
<evidence type="ECO:0000313" key="2">
    <source>
        <dbReference type="Proteomes" id="UP000468650"/>
    </source>
</evidence>
<organism evidence="1 2">
    <name type="scientific">Phaeocystidibacter luteus</name>
    <dbReference type="NCBI Taxonomy" id="911197"/>
    <lineage>
        <taxon>Bacteria</taxon>
        <taxon>Pseudomonadati</taxon>
        <taxon>Bacteroidota</taxon>
        <taxon>Flavobacteriia</taxon>
        <taxon>Flavobacteriales</taxon>
        <taxon>Phaeocystidibacteraceae</taxon>
        <taxon>Phaeocystidibacter</taxon>
    </lineage>
</organism>
<name>A0A6N6RLF2_9FLAO</name>
<dbReference type="AlphaFoldDB" id="A0A6N6RLF2"/>
<reference evidence="1 2" key="1">
    <citation type="submission" date="2019-09" db="EMBL/GenBank/DDBJ databases">
        <title>Genomes of family Cryomorphaceae.</title>
        <authorList>
            <person name="Bowman J.P."/>
        </authorList>
    </citation>
    <scope>NUCLEOTIDE SEQUENCE [LARGE SCALE GENOMIC DNA]</scope>
    <source>
        <strain evidence="1 2">LMG 25704</strain>
    </source>
</reference>
<keyword evidence="2" id="KW-1185">Reference proteome</keyword>
<dbReference type="PROSITE" id="PS51257">
    <property type="entry name" value="PROKAR_LIPOPROTEIN"/>
    <property type="match status" value="1"/>
</dbReference>
<proteinExistence type="predicted"/>
<dbReference type="EMBL" id="WBVO01000001">
    <property type="protein sequence ID" value="KAB2814404.1"/>
    <property type="molecule type" value="Genomic_DNA"/>
</dbReference>
<comment type="caution">
    <text evidence="1">The sequence shown here is derived from an EMBL/GenBank/DDBJ whole genome shotgun (WGS) entry which is preliminary data.</text>
</comment>
<dbReference type="Proteomes" id="UP000468650">
    <property type="component" value="Unassembled WGS sequence"/>
</dbReference>
<accession>A0A6N6RLF2</accession>
<evidence type="ECO:0000313" key="1">
    <source>
        <dbReference type="EMBL" id="KAB2814404.1"/>
    </source>
</evidence>